<keyword evidence="4 10" id="KW-1133">Transmembrane helix</keyword>
<dbReference type="InterPro" id="IPR052606">
    <property type="entry name" value="DnaJ_domain_protein"/>
</dbReference>
<proteinExistence type="predicted"/>
<evidence type="ECO:0000256" key="8">
    <source>
        <dbReference type="ARBA" id="ARBA00037847"/>
    </source>
</evidence>
<comment type="subcellular location">
    <subcellularLocation>
        <location evidence="8">Endomembrane system</location>
        <topology evidence="8">Single-pass membrane protein</topology>
    </subcellularLocation>
</comment>
<sequence>MAALFDGLMLRRIFLMFFIFSRCSIVYGWDSVDLELFDLVEEIKDNFYDILGLKQDASQADIRRAYRKLSLQLHPDKNKEPDAEVKFRQLVAVSEVLKDEEKRKRYDGILRDGLPDWRQPVFYYRSVRKMGLIEFTILLFLILTIGHYIVAWSIYLEKKLELEELLFSKKKREDKKRNKKLKSKLNDEDIPDLADIMVQEVGVSKPTLRDLLPFKMMLWLIGFCTSLPEQYRAMVEYLEERRMEKIEEEDEDDDDDDELEEKPSRPRRRQRVNIPQEDTEDNSWEGAPVTNVLKMATDNDDHSAVTEKSGEWTDHEQSLLTRAMVKFPGGTPNRWEKIAVEIGRSVEEVTKQMKKLKQSYGAPTHSSNAGEGDLSTLVINKKKAMVSDECLEQADECYNFGSNSNRRRNKSSRSQQTTKNVADRPVSEVSVPSVLRDRTSEQSDGVTKKNVTDDDSTAWSQNQQKQLEIALQQFPKTVADRWTCIAQAVPDKTKEECILRYKFLVECVRKKKLAGQQQ</sequence>
<feature type="compositionally biased region" description="Basic and acidic residues" evidence="9">
    <location>
        <begin position="435"/>
        <end position="452"/>
    </location>
</feature>
<keyword evidence="7" id="KW-0539">Nucleus</keyword>
<evidence type="ECO:0000256" key="4">
    <source>
        <dbReference type="ARBA" id="ARBA00022989"/>
    </source>
</evidence>
<dbReference type="EMBL" id="CALNXJ010000043">
    <property type="protein sequence ID" value="CAH3147783.1"/>
    <property type="molecule type" value="Genomic_DNA"/>
</dbReference>
<keyword evidence="5 10" id="KW-0472">Membrane</keyword>
<dbReference type="PRINTS" id="PR00625">
    <property type="entry name" value="JDOMAIN"/>
</dbReference>
<evidence type="ECO:0000313" key="13">
    <source>
        <dbReference type="EMBL" id="CAH3147783.1"/>
    </source>
</evidence>
<keyword evidence="2" id="KW-0732">Signal</keyword>
<evidence type="ECO:0000256" key="10">
    <source>
        <dbReference type="SAM" id="Phobius"/>
    </source>
</evidence>
<dbReference type="Gene3D" id="1.10.287.110">
    <property type="entry name" value="DnaJ domain"/>
    <property type="match status" value="1"/>
</dbReference>
<evidence type="ECO:0000256" key="1">
    <source>
        <dbReference type="ARBA" id="ARBA00022692"/>
    </source>
</evidence>
<keyword evidence="6" id="KW-0143">Chaperone</keyword>
<evidence type="ECO:0000259" key="11">
    <source>
        <dbReference type="PROSITE" id="PS50076"/>
    </source>
</evidence>
<dbReference type="GO" id="GO:0012505">
    <property type="term" value="C:endomembrane system"/>
    <property type="evidence" value="ECO:0007669"/>
    <property type="project" value="UniProtKB-SubCell"/>
</dbReference>
<dbReference type="Pfam" id="PF23082">
    <property type="entry name" value="Myb_DNA-binding_2"/>
    <property type="match status" value="1"/>
</dbReference>
<feature type="region of interest" description="Disordered" evidence="9">
    <location>
        <begin position="399"/>
        <end position="459"/>
    </location>
</feature>
<dbReference type="SMART" id="SM00271">
    <property type="entry name" value="DnaJ"/>
    <property type="match status" value="1"/>
</dbReference>
<feature type="region of interest" description="Disordered" evidence="9">
    <location>
        <begin position="245"/>
        <end position="287"/>
    </location>
</feature>
<feature type="compositionally biased region" description="Acidic residues" evidence="9">
    <location>
        <begin position="246"/>
        <end position="260"/>
    </location>
</feature>
<evidence type="ECO:0000256" key="7">
    <source>
        <dbReference type="ARBA" id="ARBA00023242"/>
    </source>
</evidence>
<dbReference type="InterPro" id="IPR036869">
    <property type="entry name" value="J_dom_sf"/>
</dbReference>
<protein>
    <recommendedName>
        <fullName evidence="15">DnaJ homolog subfamily C member 1</fullName>
    </recommendedName>
</protein>
<evidence type="ECO:0000256" key="6">
    <source>
        <dbReference type="ARBA" id="ARBA00023186"/>
    </source>
</evidence>
<dbReference type="PANTHER" id="PTHR44653">
    <property type="entry name" value="DNAJ HOMOLOG SUBFAMILY C MEMBER 1"/>
    <property type="match status" value="1"/>
</dbReference>
<dbReference type="SUPFAM" id="SSF46689">
    <property type="entry name" value="Homeodomain-like"/>
    <property type="match status" value="2"/>
</dbReference>
<dbReference type="Pfam" id="PF00226">
    <property type="entry name" value="DnaJ"/>
    <property type="match status" value="1"/>
</dbReference>
<name>A0AAU9XH98_9CNID</name>
<feature type="domain" description="Myb-like" evidence="12">
    <location>
        <begin position="459"/>
        <end position="505"/>
    </location>
</feature>
<dbReference type="InterPro" id="IPR001005">
    <property type="entry name" value="SANT/Myb"/>
</dbReference>
<dbReference type="CDD" id="cd00167">
    <property type="entry name" value="SANT"/>
    <property type="match status" value="2"/>
</dbReference>
<feature type="domain" description="J" evidence="11">
    <location>
        <begin position="46"/>
        <end position="110"/>
    </location>
</feature>
<feature type="transmembrane region" description="Helical" evidence="10">
    <location>
        <begin position="132"/>
        <end position="156"/>
    </location>
</feature>
<comment type="caution">
    <text evidence="13">The sequence shown here is derived from an EMBL/GenBank/DDBJ whole genome shotgun (WGS) entry which is preliminary data.</text>
</comment>
<reference evidence="13 14" key="1">
    <citation type="submission" date="2022-05" db="EMBL/GenBank/DDBJ databases">
        <authorList>
            <consortium name="Genoscope - CEA"/>
            <person name="William W."/>
        </authorList>
    </citation>
    <scope>NUCLEOTIDE SEQUENCE [LARGE SCALE GENOMIC DNA]</scope>
</reference>
<keyword evidence="14" id="KW-1185">Reference proteome</keyword>
<dbReference type="SUPFAM" id="SSF46565">
    <property type="entry name" value="Chaperone J-domain"/>
    <property type="match status" value="1"/>
</dbReference>
<dbReference type="InterPro" id="IPR001623">
    <property type="entry name" value="DnaJ_domain"/>
</dbReference>
<dbReference type="SMART" id="SM00717">
    <property type="entry name" value="SANT"/>
    <property type="match status" value="2"/>
</dbReference>
<dbReference type="PROSITE" id="PS50076">
    <property type="entry name" value="DNAJ_2"/>
    <property type="match status" value="1"/>
</dbReference>
<accession>A0AAU9XH98</accession>
<dbReference type="Proteomes" id="UP001159428">
    <property type="component" value="Unassembled WGS sequence"/>
</dbReference>
<evidence type="ECO:0000259" key="12">
    <source>
        <dbReference type="PROSITE" id="PS50090"/>
    </source>
</evidence>
<keyword evidence="1 10" id="KW-0812">Transmembrane</keyword>
<evidence type="ECO:0000256" key="5">
    <source>
        <dbReference type="ARBA" id="ARBA00023136"/>
    </source>
</evidence>
<evidence type="ECO:0000313" key="14">
    <source>
        <dbReference type="Proteomes" id="UP001159428"/>
    </source>
</evidence>
<dbReference type="InterPro" id="IPR009057">
    <property type="entry name" value="Homeodomain-like_sf"/>
</dbReference>
<keyword evidence="3" id="KW-0677">Repeat</keyword>
<dbReference type="AlphaFoldDB" id="A0AAU9XH98"/>
<evidence type="ECO:0000256" key="9">
    <source>
        <dbReference type="SAM" id="MobiDB-lite"/>
    </source>
</evidence>
<gene>
    <name evidence="13" type="ORF">PMEA_00023628</name>
</gene>
<evidence type="ECO:0000256" key="3">
    <source>
        <dbReference type="ARBA" id="ARBA00022737"/>
    </source>
</evidence>
<dbReference type="Gene3D" id="1.10.10.60">
    <property type="entry name" value="Homeodomain-like"/>
    <property type="match status" value="2"/>
</dbReference>
<dbReference type="PROSITE" id="PS50090">
    <property type="entry name" value="MYB_LIKE"/>
    <property type="match status" value="1"/>
</dbReference>
<evidence type="ECO:0008006" key="15">
    <source>
        <dbReference type="Google" id="ProtNLM"/>
    </source>
</evidence>
<organism evidence="13 14">
    <name type="scientific">Pocillopora meandrina</name>
    <dbReference type="NCBI Taxonomy" id="46732"/>
    <lineage>
        <taxon>Eukaryota</taxon>
        <taxon>Metazoa</taxon>
        <taxon>Cnidaria</taxon>
        <taxon>Anthozoa</taxon>
        <taxon>Hexacorallia</taxon>
        <taxon>Scleractinia</taxon>
        <taxon>Astrocoeniina</taxon>
        <taxon>Pocilloporidae</taxon>
        <taxon>Pocillopora</taxon>
    </lineage>
</organism>
<evidence type="ECO:0000256" key="2">
    <source>
        <dbReference type="ARBA" id="ARBA00022729"/>
    </source>
</evidence>
<dbReference type="CDD" id="cd06257">
    <property type="entry name" value="DnaJ"/>
    <property type="match status" value="1"/>
</dbReference>
<dbReference type="FunFam" id="1.10.10.60:FF:000180">
    <property type="entry name" value="DnaJ (Hsp40) homolog, subfamily C, member 2"/>
    <property type="match status" value="1"/>
</dbReference>
<dbReference type="PANTHER" id="PTHR44653:SF2">
    <property type="entry name" value="DNAJ HOMOLOG SUBFAMILY C MEMBER 1"/>
    <property type="match status" value="1"/>
</dbReference>